<accession>A0AA39R975</accession>
<dbReference type="CDD" id="cd10567">
    <property type="entry name" value="SWIB-MDM2_like"/>
    <property type="match status" value="1"/>
</dbReference>
<feature type="domain" description="DM2" evidence="2">
    <location>
        <begin position="200"/>
        <end position="278"/>
    </location>
</feature>
<feature type="domain" description="DEK-C" evidence="3">
    <location>
        <begin position="8"/>
        <end position="63"/>
    </location>
</feature>
<name>A0AA39R975_9LECA</name>
<dbReference type="PROSITE" id="PS51925">
    <property type="entry name" value="SWIB_MDM2"/>
    <property type="match status" value="1"/>
</dbReference>
<evidence type="ECO:0000259" key="2">
    <source>
        <dbReference type="PROSITE" id="PS51925"/>
    </source>
</evidence>
<comment type="caution">
    <text evidence="4">The sequence shown here is derived from an EMBL/GenBank/DDBJ whole genome shotgun (WGS) entry which is preliminary data.</text>
</comment>
<reference evidence="4" key="1">
    <citation type="submission" date="2023-03" db="EMBL/GenBank/DDBJ databases">
        <title>Complete genome of Cladonia borealis.</title>
        <authorList>
            <person name="Park H."/>
        </authorList>
    </citation>
    <scope>NUCLEOTIDE SEQUENCE</scope>
    <source>
        <strain evidence="4">ANT050790</strain>
    </source>
</reference>
<feature type="compositionally biased region" description="Basic residues" evidence="1">
    <location>
        <begin position="161"/>
        <end position="174"/>
    </location>
</feature>
<dbReference type="Pfam" id="PF08766">
    <property type="entry name" value="DEK_C"/>
    <property type="match status" value="1"/>
</dbReference>
<dbReference type="InterPro" id="IPR019835">
    <property type="entry name" value="SWIB_domain"/>
</dbReference>
<dbReference type="InterPro" id="IPR003121">
    <property type="entry name" value="SWIB_MDM2_domain"/>
</dbReference>
<dbReference type="AlphaFoldDB" id="A0AA39R975"/>
<organism evidence="4 5">
    <name type="scientific">Cladonia borealis</name>
    <dbReference type="NCBI Taxonomy" id="184061"/>
    <lineage>
        <taxon>Eukaryota</taxon>
        <taxon>Fungi</taxon>
        <taxon>Dikarya</taxon>
        <taxon>Ascomycota</taxon>
        <taxon>Pezizomycotina</taxon>
        <taxon>Lecanoromycetes</taxon>
        <taxon>OSLEUM clade</taxon>
        <taxon>Lecanoromycetidae</taxon>
        <taxon>Lecanorales</taxon>
        <taxon>Lecanorineae</taxon>
        <taxon>Cladoniaceae</taxon>
        <taxon>Cladonia</taxon>
    </lineage>
</organism>
<dbReference type="EMBL" id="JAFEKC020000002">
    <property type="protein sequence ID" value="KAK0516436.1"/>
    <property type="molecule type" value="Genomic_DNA"/>
</dbReference>
<feature type="region of interest" description="Disordered" evidence="1">
    <location>
        <begin position="142"/>
        <end position="197"/>
    </location>
</feature>
<feature type="compositionally biased region" description="Polar residues" evidence="1">
    <location>
        <begin position="73"/>
        <end position="84"/>
    </location>
</feature>
<protein>
    <recommendedName>
        <fullName evidence="6">DM2 domain-containing protein</fullName>
    </recommendedName>
</protein>
<dbReference type="SUPFAM" id="SSF109715">
    <property type="entry name" value="DEK C-terminal domain"/>
    <property type="match status" value="1"/>
</dbReference>
<dbReference type="PANTHER" id="PTHR13844">
    <property type="entry name" value="SWI/SNF-RELATED MATRIX-ASSOCIATED ACTIN-DEPENDENT REGULATOR OF CHROMATIN SUBFAMILY D"/>
    <property type="match status" value="1"/>
</dbReference>
<dbReference type="SMART" id="SM00151">
    <property type="entry name" value="SWIB"/>
    <property type="match status" value="1"/>
</dbReference>
<sequence>MTLCLVPPEVEASFITIIDSILAASDLDTITEKTIRKGLQQQVEYDITPQKSAIKPLILARFDIFNAQRQKLSAQTNGHSTTVKPDSSASPATEAATPPVSTKSKREEDDEDLSDIRDSPAPKKKKRKVEYDSDAAFAAKLQAQENGRIRSTRGGGPKAPAPKKKKTPKKKTSSKVKAEDDSDLDGSDGAKEKKVNRSGGFHKELWLSPALSALLDNEPKLSRPQTVKRIWAYVRSHDLQDPSDKRMIRCDEPLKAVFKQEKVHMFTMNKILSQNMYNQDE</sequence>
<proteinExistence type="predicted"/>
<dbReference type="InterPro" id="IPR036885">
    <property type="entry name" value="SWIB_MDM2_dom_sf"/>
</dbReference>
<dbReference type="InterPro" id="IPR014876">
    <property type="entry name" value="DEK_C"/>
</dbReference>
<dbReference type="SUPFAM" id="SSF47592">
    <property type="entry name" value="SWIB/MDM2 domain"/>
    <property type="match status" value="1"/>
</dbReference>
<evidence type="ECO:0000313" key="5">
    <source>
        <dbReference type="Proteomes" id="UP001166286"/>
    </source>
</evidence>
<feature type="region of interest" description="Disordered" evidence="1">
    <location>
        <begin position="73"/>
        <end position="130"/>
    </location>
</feature>
<evidence type="ECO:0000256" key="1">
    <source>
        <dbReference type="SAM" id="MobiDB-lite"/>
    </source>
</evidence>
<dbReference type="Gene3D" id="1.10.245.10">
    <property type="entry name" value="SWIB/MDM2 domain"/>
    <property type="match status" value="1"/>
</dbReference>
<feature type="compositionally biased region" description="Basic and acidic residues" evidence="1">
    <location>
        <begin position="188"/>
        <end position="197"/>
    </location>
</feature>
<gene>
    <name evidence="4" type="ORF">JMJ35_001039</name>
</gene>
<dbReference type="Proteomes" id="UP001166286">
    <property type="component" value="Unassembled WGS sequence"/>
</dbReference>
<evidence type="ECO:0008006" key="6">
    <source>
        <dbReference type="Google" id="ProtNLM"/>
    </source>
</evidence>
<evidence type="ECO:0000259" key="3">
    <source>
        <dbReference type="PROSITE" id="PS51998"/>
    </source>
</evidence>
<dbReference type="Pfam" id="PF02201">
    <property type="entry name" value="SWIB"/>
    <property type="match status" value="1"/>
</dbReference>
<keyword evidence="5" id="KW-1185">Reference proteome</keyword>
<dbReference type="PROSITE" id="PS51998">
    <property type="entry name" value="DEK_C"/>
    <property type="match status" value="1"/>
</dbReference>
<evidence type="ECO:0000313" key="4">
    <source>
        <dbReference type="EMBL" id="KAK0516436.1"/>
    </source>
</evidence>
<feature type="compositionally biased region" description="Low complexity" evidence="1">
    <location>
        <begin position="85"/>
        <end position="102"/>
    </location>
</feature>